<dbReference type="PANTHER" id="PTHR46206">
    <property type="entry name" value="CYTOCHROME P450"/>
    <property type="match status" value="1"/>
</dbReference>
<dbReference type="AlphaFoldDB" id="A0A1M2W3Q3"/>
<organism evidence="9 10">
    <name type="scientific">Trametes pubescens</name>
    <name type="common">White-rot fungus</name>
    <dbReference type="NCBI Taxonomy" id="154538"/>
    <lineage>
        <taxon>Eukaryota</taxon>
        <taxon>Fungi</taxon>
        <taxon>Dikarya</taxon>
        <taxon>Basidiomycota</taxon>
        <taxon>Agaricomycotina</taxon>
        <taxon>Agaricomycetes</taxon>
        <taxon>Polyporales</taxon>
        <taxon>Polyporaceae</taxon>
        <taxon>Trametes</taxon>
    </lineage>
</organism>
<evidence type="ECO:0000313" key="10">
    <source>
        <dbReference type="Proteomes" id="UP000184267"/>
    </source>
</evidence>
<keyword evidence="6 7" id="KW-0349">Heme</keyword>
<dbReference type="Gene3D" id="1.10.630.10">
    <property type="entry name" value="Cytochrome P450"/>
    <property type="match status" value="1"/>
</dbReference>
<name>A0A1M2W3Q3_TRAPU</name>
<dbReference type="STRING" id="154538.A0A1M2W3Q3"/>
<keyword evidence="8" id="KW-1133">Transmembrane helix</keyword>
<reference evidence="9 10" key="1">
    <citation type="submission" date="2016-10" db="EMBL/GenBank/DDBJ databases">
        <title>Genome sequence of the basidiomycete white-rot fungus Trametes pubescens.</title>
        <authorList>
            <person name="Makela M.R."/>
            <person name="Granchi Z."/>
            <person name="Peng M."/>
            <person name="De Vries R.P."/>
            <person name="Grigoriev I."/>
            <person name="Riley R."/>
            <person name="Hilden K."/>
        </authorList>
    </citation>
    <scope>NUCLEOTIDE SEQUENCE [LARGE SCALE GENOMIC DNA]</scope>
    <source>
        <strain evidence="9 10">FBCC735</strain>
    </source>
</reference>
<keyword evidence="8" id="KW-0472">Membrane</keyword>
<dbReference type="PROSITE" id="PS00086">
    <property type="entry name" value="CYTOCHROME_P450"/>
    <property type="match status" value="1"/>
</dbReference>
<protein>
    <submittedName>
        <fullName evidence="9">Ent-kaurene oxidase</fullName>
    </submittedName>
</protein>
<evidence type="ECO:0000256" key="6">
    <source>
        <dbReference type="PIRSR" id="PIRSR602403-1"/>
    </source>
</evidence>
<evidence type="ECO:0000256" key="7">
    <source>
        <dbReference type="RuleBase" id="RU000461"/>
    </source>
</evidence>
<dbReference type="PRINTS" id="PR00465">
    <property type="entry name" value="EP450IV"/>
</dbReference>
<dbReference type="GO" id="GO:0016705">
    <property type="term" value="F:oxidoreductase activity, acting on paired donors, with incorporation or reduction of molecular oxygen"/>
    <property type="evidence" value="ECO:0007669"/>
    <property type="project" value="InterPro"/>
</dbReference>
<dbReference type="InterPro" id="IPR002403">
    <property type="entry name" value="Cyt_P450_E_grp-IV"/>
</dbReference>
<accession>A0A1M2W3Q3</accession>
<keyword evidence="5 6" id="KW-0408">Iron</keyword>
<dbReference type="GO" id="GO:0004497">
    <property type="term" value="F:monooxygenase activity"/>
    <property type="evidence" value="ECO:0007669"/>
    <property type="project" value="UniProtKB-KW"/>
</dbReference>
<evidence type="ECO:0000256" key="4">
    <source>
        <dbReference type="ARBA" id="ARBA00023002"/>
    </source>
</evidence>
<proteinExistence type="inferred from homology"/>
<comment type="cofactor">
    <cofactor evidence="1 6">
        <name>heme</name>
        <dbReference type="ChEBI" id="CHEBI:30413"/>
    </cofactor>
</comment>
<feature type="transmembrane region" description="Helical" evidence="8">
    <location>
        <begin position="30"/>
        <end position="51"/>
    </location>
</feature>
<dbReference type="CDD" id="cd11041">
    <property type="entry name" value="CYP503A1-like"/>
    <property type="match status" value="1"/>
</dbReference>
<dbReference type="GO" id="GO:0020037">
    <property type="term" value="F:heme binding"/>
    <property type="evidence" value="ECO:0007669"/>
    <property type="project" value="InterPro"/>
</dbReference>
<evidence type="ECO:0000256" key="3">
    <source>
        <dbReference type="ARBA" id="ARBA00022723"/>
    </source>
</evidence>
<feature type="binding site" description="axial binding residue" evidence="6">
    <location>
        <position position="441"/>
    </location>
    <ligand>
        <name>heme</name>
        <dbReference type="ChEBI" id="CHEBI:30413"/>
    </ligand>
    <ligandPart>
        <name>Fe</name>
        <dbReference type="ChEBI" id="CHEBI:18248"/>
    </ligandPart>
</feature>
<keyword evidence="4 7" id="KW-0560">Oxidoreductase</keyword>
<dbReference type="EMBL" id="MNAD01000289">
    <property type="protein sequence ID" value="OJT14392.1"/>
    <property type="molecule type" value="Genomic_DNA"/>
</dbReference>
<keyword evidence="10" id="KW-1185">Reference proteome</keyword>
<dbReference type="SUPFAM" id="SSF48264">
    <property type="entry name" value="Cytochrome P450"/>
    <property type="match status" value="1"/>
</dbReference>
<dbReference type="OrthoDB" id="1844152at2759"/>
<keyword evidence="7" id="KW-0503">Monooxygenase</keyword>
<comment type="caution">
    <text evidence="9">The sequence shown here is derived from an EMBL/GenBank/DDBJ whole genome shotgun (WGS) entry which is preliminary data.</text>
</comment>
<dbReference type="Proteomes" id="UP000184267">
    <property type="component" value="Unassembled WGS sequence"/>
</dbReference>
<feature type="transmembrane region" description="Helical" evidence="8">
    <location>
        <begin position="7"/>
        <end position="24"/>
    </location>
</feature>
<sequence length="499" mass="56658">MADVSPFWAAVAVIGVVYLIKWRTNPLNSIPTVGGSSLPFLSFFGAINFMLNSKRIIMEGYKKYYGSVFKVPLLDQWIVVVSGPKMVDELRRRPDDELSFSESVADSMQIRYTLGADTEDDPYHVDIIKEKLTRSVPAILPEVIDELTLAVPQHIPAKTDEWLEVPVMTAMQQIIARASNRVFVGLPVCRDQEYLDLSISFTIDIVKDKTIVKFFPEFMRSFIGRISSNVQSTLYKAIPHLKVAIDARREMMEKYGDDWTDKPNDLLQWIMDIARERDFSDEAIARRIMLVCFAAIHTSSNTVTHAIYHLAEHPECLQPLREEMEPILKEEGWTKNAMGKMWKLDSFLRESQRYNGIGLTSLGRKAMKDVTLHDGTFIPRGSFVVAAADATHHDDSVYATPDVFDPFRFSHMREQDGEGTKHQFVNTSVDYIAFGHGKHACPGRFFAANELKSLLAFIILNYDLKLGGDGQRPRNIYWGLNVIPAPKGKVLFRKREASV</sequence>
<gene>
    <name evidence="9" type="ORF">TRAPUB_9033</name>
</gene>
<evidence type="ECO:0000256" key="1">
    <source>
        <dbReference type="ARBA" id="ARBA00001971"/>
    </source>
</evidence>
<evidence type="ECO:0000313" key="9">
    <source>
        <dbReference type="EMBL" id="OJT14392.1"/>
    </source>
</evidence>
<keyword evidence="3 6" id="KW-0479">Metal-binding</keyword>
<dbReference type="InterPro" id="IPR017972">
    <property type="entry name" value="Cyt_P450_CS"/>
</dbReference>
<dbReference type="Pfam" id="PF00067">
    <property type="entry name" value="p450"/>
    <property type="match status" value="1"/>
</dbReference>
<keyword evidence="8" id="KW-0812">Transmembrane</keyword>
<evidence type="ECO:0000256" key="8">
    <source>
        <dbReference type="SAM" id="Phobius"/>
    </source>
</evidence>
<comment type="similarity">
    <text evidence="2 7">Belongs to the cytochrome P450 family.</text>
</comment>
<dbReference type="GO" id="GO:0005506">
    <property type="term" value="F:iron ion binding"/>
    <property type="evidence" value="ECO:0007669"/>
    <property type="project" value="InterPro"/>
</dbReference>
<evidence type="ECO:0000256" key="5">
    <source>
        <dbReference type="ARBA" id="ARBA00023004"/>
    </source>
</evidence>
<dbReference type="InterPro" id="IPR001128">
    <property type="entry name" value="Cyt_P450"/>
</dbReference>
<dbReference type="InterPro" id="IPR036396">
    <property type="entry name" value="Cyt_P450_sf"/>
</dbReference>
<dbReference type="OMA" id="IDARREM"/>
<evidence type="ECO:0000256" key="2">
    <source>
        <dbReference type="ARBA" id="ARBA00010617"/>
    </source>
</evidence>